<name>A0A6M0RQK7_9CYAN</name>
<comment type="caution">
    <text evidence="9">The sequence shown here is derived from an EMBL/GenBank/DDBJ whole genome shotgun (WGS) entry which is preliminary data.</text>
</comment>
<proteinExistence type="predicted"/>
<feature type="modified residue" description="4-aspartylphosphate" evidence="6">
    <location>
        <position position="52"/>
    </location>
</feature>
<dbReference type="InterPro" id="IPR005467">
    <property type="entry name" value="His_kinase_dom"/>
</dbReference>
<dbReference type="InterPro" id="IPR004358">
    <property type="entry name" value="Sig_transdc_His_kin-like_C"/>
</dbReference>
<dbReference type="InterPro" id="IPR003594">
    <property type="entry name" value="HATPase_dom"/>
</dbReference>
<dbReference type="EMBL" id="QXHD01000004">
    <property type="protein sequence ID" value="NEZ58548.1"/>
    <property type="molecule type" value="Genomic_DNA"/>
</dbReference>
<gene>
    <name evidence="9" type="ORF">DXZ20_23455</name>
</gene>
<keyword evidence="4 9" id="KW-0418">Kinase</keyword>
<dbReference type="EC" id="2.7.13.3" evidence="2"/>
<dbReference type="GO" id="GO:0000155">
    <property type="term" value="F:phosphorelay sensor kinase activity"/>
    <property type="evidence" value="ECO:0007669"/>
    <property type="project" value="InterPro"/>
</dbReference>
<dbReference type="Pfam" id="PF02518">
    <property type="entry name" value="HATPase_c"/>
    <property type="match status" value="1"/>
</dbReference>
<evidence type="ECO:0000256" key="1">
    <source>
        <dbReference type="ARBA" id="ARBA00000085"/>
    </source>
</evidence>
<accession>A0A6M0RQK7</accession>
<organism evidence="9 10">
    <name type="scientific">Adonisia turfae CCMR0081</name>
    <dbReference type="NCBI Taxonomy" id="2292702"/>
    <lineage>
        <taxon>Bacteria</taxon>
        <taxon>Bacillati</taxon>
        <taxon>Cyanobacteriota</taxon>
        <taxon>Adonisia</taxon>
        <taxon>Adonisia turfae</taxon>
    </lineage>
</organism>
<dbReference type="InterPro" id="IPR036097">
    <property type="entry name" value="HisK_dim/P_sf"/>
</dbReference>
<evidence type="ECO:0000256" key="3">
    <source>
        <dbReference type="ARBA" id="ARBA00022553"/>
    </source>
</evidence>
<keyword evidence="5" id="KW-0902">Two-component regulatory system</keyword>
<dbReference type="InterPro" id="IPR001789">
    <property type="entry name" value="Sig_transdc_resp-reg_receiver"/>
</dbReference>
<dbReference type="Proteomes" id="UP000481033">
    <property type="component" value="Unassembled WGS sequence"/>
</dbReference>
<dbReference type="InterPro" id="IPR036890">
    <property type="entry name" value="HATPase_C_sf"/>
</dbReference>
<dbReference type="Pfam" id="PF00072">
    <property type="entry name" value="Response_reg"/>
    <property type="match status" value="1"/>
</dbReference>
<keyword evidence="10" id="KW-1185">Reference proteome</keyword>
<dbReference type="SMART" id="SM00448">
    <property type="entry name" value="REC"/>
    <property type="match status" value="1"/>
</dbReference>
<dbReference type="CDD" id="cd00082">
    <property type="entry name" value="HisKA"/>
    <property type="match status" value="1"/>
</dbReference>
<feature type="domain" description="Response regulatory" evidence="8">
    <location>
        <begin position="3"/>
        <end position="119"/>
    </location>
</feature>
<dbReference type="InterPro" id="IPR003661">
    <property type="entry name" value="HisK_dim/P_dom"/>
</dbReference>
<dbReference type="SMART" id="SM00388">
    <property type="entry name" value="HisKA"/>
    <property type="match status" value="1"/>
</dbReference>
<evidence type="ECO:0000259" key="7">
    <source>
        <dbReference type="PROSITE" id="PS50109"/>
    </source>
</evidence>
<dbReference type="PANTHER" id="PTHR43547">
    <property type="entry name" value="TWO-COMPONENT HISTIDINE KINASE"/>
    <property type="match status" value="1"/>
</dbReference>
<dbReference type="PRINTS" id="PR00344">
    <property type="entry name" value="BCTRLSENSOR"/>
</dbReference>
<dbReference type="SUPFAM" id="SSF47384">
    <property type="entry name" value="Homodimeric domain of signal transducing histidine kinase"/>
    <property type="match status" value="1"/>
</dbReference>
<dbReference type="SUPFAM" id="SSF55874">
    <property type="entry name" value="ATPase domain of HSP90 chaperone/DNA topoisomerase II/histidine kinase"/>
    <property type="match status" value="1"/>
</dbReference>
<dbReference type="InterPro" id="IPR011006">
    <property type="entry name" value="CheY-like_superfamily"/>
</dbReference>
<protein>
    <recommendedName>
        <fullName evidence="2">histidine kinase</fullName>
        <ecNumber evidence="2">2.7.13.3</ecNumber>
    </recommendedName>
</protein>
<dbReference type="PROSITE" id="PS50109">
    <property type="entry name" value="HIS_KIN"/>
    <property type="match status" value="1"/>
</dbReference>
<dbReference type="SMART" id="SM00387">
    <property type="entry name" value="HATPase_c"/>
    <property type="match status" value="1"/>
</dbReference>
<dbReference type="Pfam" id="PF00512">
    <property type="entry name" value="HisKA"/>
    <property type="match status" value="1"/>
</dbReference>
<comment type="catalytic activity">
    <reaction evidence="1">
        <text>ATP + protein L-histidine = ADP + protein N-phospho-L-histidine.</text>
        <dbReference type="EC" id="2.7.13.3"/>
    </reaction>
</comment>
<evidence type="ECO:0000256" key="4">
    <source>
        <dbReference type="ARBA" id="ARBA00022777"/>
    </source>
</evidence>
<dbReference type="PANTHER" id="PTHR43547:SF2">
    <property type="entry name" value="HYBRID SIGNAL TRANSDUCTION HISTIDINE KINASE C"/>
    <property type="match status" value="1"/>
</dbReference>
<dbReference type="Gene3D" id="3.30.565.10">
    <property type="entry name" value="Histidine kinase-like ATPase, C-terminal domain"/>
    <property type="match status" value="1"/>
</dbReference>
<evidence type="ECO:0000259" key="8">
    <source>
        <dbReference type="PROSITE" id="PS50110"/>
    </source>
</evidence>
<evidence type="ECO:0000313" key="10">
    <source>
        <dbReference type="Proteomes" id="UP000481033"/>
    </source>
</evidence>
<keyword evidence="3 6" id="KW-0597">Phosphoprotein</keyword>
<dbReference type="PROSITE" id="PS50110">
    <property type="entry name" value="RESPONSE_REGULATORY"/>
    <property type="match status" value="1"/>
</dbReference>
<reference evidence="9 10" key="1">
    <citation type="journal article" date="2020" name="Microb. Ecol.">
        <title>Ecogenomics of the Marine Benthic Filamentous Cyanobacterium Adonisia.</title>
        <authorList>
            <person name="Walter J.M."/>
            <person name="Coutinho F.H."/>
            <person name="Leomil L."/>
            <person name="Hargreaves P.I."/>
            <person name="Campeao M.E."/>
            <person name="Vieira V.V."/>
            <person name="Silva B.S."/>
            <person name="Fistarol G.O."/>
            <person name="Salomon P.S."/>
            <person name="Sawabe T."/>
            <person name="Mino S."/>
            <person name="Hosokawa M."/>
            <person name="Miyashita H."/>
            <person name="Maruyama F."/>
            <person name="van Verk M.C."/>
            <person name="Dutilh B.E."/>
            <person name="Thompson C.C."/>
            <person name="Thompson F.L."/>
        </authorList>
    </citation>
    <scope>NUCLEOTIDE SEQUENCE [LARGE SCALE GENOMIC DNA]</scope>
    <source>
        <strain evidence="9 10">CCMR0081</strain>
    </source>
</reference>
<dbReference type="RefSeq" id="WP_163666109.1">
    <property type="nucleotide sequence ID" value="NZ_QXHD01000004.1"/>
</dbReference>
<sequence>MTKILIIEDEEKIRSSLQRILKLSNFDALVAANGLEGIEIAKKTLPDIILCDVMMPVLDGNQVLRILKNNSSTATIPFIFLTAKSHRLNIREGMNLGADDYLTKPVKIEDLLDCIHTRLGKRELQFQQSQAQLNTLSANIARSIPHELNTPLNGIIGFAEILSTMPDPEVQELSNEILAAGERLLVTITKFLVYIELVELTIHSAKPSNFCKQATNLAASPVIEEIAKRTATKLNRQADLRLKLQSGNITISSFFYEKLLEELIDNAFKFSENGDEVIISNRWESGQMILIIQDYGRGMTSDQINEIAAYNQLERSIYEQQGLGLGLVIAKYIAELQGGTLMINSQPTVSTTIYITLPLQPALARKDQ</sequence>
<dbReference type="AlphaFoldDB" id="A0A6M0RQK7"/>
<keyword evidence="4 9" id="KW-0808">Transferase</keyword>
<evidence type="ECO:0000256" key="5">
    <source>
        <dbReference type="ARBA" id="ARBA00023012"/>
    </source>
</evidence>
<dbReference type="SUPFAM" id="SSF52172">
    <property type="entry name" value="CheY-like"/>
    <property type="match status" value="1"/>
</dbReference>
<evidence type="ECO:0000256" key="6">
    <source>
        <dbReference type="PROSITE-ProRule" id="PRU00169"/>
    </source>
</evidence>
<feature type="domain" description="Histidine kinase" evidence="7">
    <location>
        <begin position="143"/>
        <end position="361"/>
    </location>
</feature>
<evidence type="ECO:0000256" key="2">
    <source>
        <dbReference type="ARBA" id="ARBA00012438"/>
    </source>
</evidence>
<dbReference type="Gene3D" id="1.10.287.130">
    <property type="match status" value="1"/>
</dbReference>
<evidence type="ECO:0000313" key="9">
    <source>
        <dbReference type="EMBL" id="NEZ58548.1"/>
    </source>
</evidence>
<dbReference type="Gene3D" id="3.40.50.2300">
    <property type="match status" value="1"/>
</dbReference>